<dbReference type="Proteomes" id="UP000005220">
    <property type="component" value="Chromosome 9"/>
</dbReference>
<reference evidence="2 3" key="1">
    <citation type="journal article" date="2011" name="Proc. Natl. Acad. Sci. U.S.A.">
        <title>Evolutionary erosion of yeast sex chromosomes by mating-type switching accidents.</title>
        <authorList>
            <person name="Gordon J.L."/>
            <person name="Armisen D."/>
            <person name="Proux-Wera E."/>
            <person name="Oheigeartaigh S.S."/>
            <person name="Byrne K.P."/>
            <person name="Wolfe K.H."/>
        </authorList>
    </citation>
    <scope>NUCLEOTIDE SEQUENCE [LARGE SCALE GENOMIC DNA]</scope>
    <source>
        <strain evidence="3">ATCC 22294 / BCRC 22015 / CBS 2517 / CECT 1963 / NBRC 1671 / NRRL Y-8276</strain>
    </source>
</reference>
<dbReference type="GeneID" id="13883432"/>
<sequence length="218" mass="25676">MNLIIIILYSYLFLGVSNGNFPEYSFTIVDQLNAETLSQEHIHDYDYSYSRNFTYKPYWPCNCQLLKSTGIAIKMREFDNTIGVIKKLFEVLYKLATKRLDGFNFDCYTTNIWSIRNQWQTSITGYTTFDTCANLPNEKDIICAIDNYVLKELNTNEQEYLCIHFDSNDGWFVEVKMRNVNYALFENYRSIHGYKCVPDDKIYYIYEKTAPFAGATMK</sequence>
<name>H2AZJ5_KAZAF</name>
<keyword evidence="1" id="KW-0732">Signal</keyword>
<feature type="signal peptide" evidence="1">
    <location>
        <begin position="1"/>
        <end position="19"/>
    </location>
</feature>
<dbReference type="AlphaFoldDB" id="H2AZJ5"/>
<dbReference type="InParanoid" id="H2AZJ5"/>
<accession>H2AZJ5</accession>
<gene>
    <name evidence="2" type="primary">KAFR0I00140</name>
    <name evidence="2" type="ORF">KAFR_0I00140</name>
</gene>
<dbReference type="RefSeq" id="XP_003958930.1">
    <property type="nucleotide sequence ID" value="XM_003958881.1"/>
</dbReference>
<dbReference type="EMBL" id="HE650829">
    <property type="protein sequence ID" value="CCF59795.1"/>
    <property type="molecule type" value="Genomic_DNA"/>
</dbReference>
<dbReference type="HOGENOM" id="CLU_1267068_0_0_1"/>
<organism evidence="2 3">
    <name type="scientific">Kazachstania africana (strain ATCC 22294 / BCRC 22015 / CBS 2517 / CECT 1963 / NBRC 1671 / NRRL Y-8276)</name>
    <name type="common">Yeast</name>
    <name type="synonym">Kluyveromyces africanus</name>
    <dbReference type="NCBI Taxonomy" id="1071382"/>
    <lineage>
        <taxon>Eukaryota</taxon>
        <taxon>Fungi</taxon>
        <taxon>Dikarya</taxon>
        <taxon>Ascomycota</taxon>
        <taxon>Saccharomycotina</taxon>
        <taxon>Saccharomycetes</taxon>
        <taxon>Saccharomycetales</taxon>
        <taxon>Saccharomycetaceae</taxon>
        <taxon>Kazachstania</taxon>
    </lineage>
</organism>
<evidence type="ECO:0000313" key="3">
    <source>
        <dbReference type="Proteomes" id="UP000005220"/>
    </source>
</evidence>
<feature type="chain" id="PRO_5003559468" evidence="1">
    <location>
        <begin position="20"/>
        <end position="218"/>
    </location>
</feature>
<protein>
    <submittedName>
        <fullName evidence="2">Uncharacterized protein</fullName>
    </submittedName>
</protein>
<dbReference type="KEGG" id="kaf:KAFR_0I00140"/>
<keyword evidence="3" id="KW-1185">Reference proteome</keyword>
<evidence type="ECO:0000256" key="1">
    <source>
        <dbReference type="SAM" id="SignalP"/>
    </source>
</evidence>
<evidence type="ECO:0000313" key="2">
    <source>
        <dbReference type="EMBL" id="CCF59795.1"/>
    </source>
</evidence>
<proteinExistence type="predicted"/>